<evidence type="ECO:0000256" key="11">
    <source>
        <dbReference type="ARBA" id="ARBA00022842"/>
    </source>
</evidence>
<evidence type="ECO:0000256" key="3">
    <source>
        <dbReference type="ARBA" id="ARBA00022527"/>
    </source>
</evidence>
<reference evidence="17 18" key="1">
    <citation type="journal article" date="2013" name="Nature">
        <title>Insights into bilaterian evolution from three spiralian genomes.</title>
        <authorList>
            <person name="Simakov O."/>
            <person name="Marletaz F."/>
            <person name="Cho S.J."/>
            <person name="Edsinger-Gonzales E."/>
            <person name="Havlak P."/>
            <person name="Hellsten U."/>
            <person name="Kuo D.H."/>
            <person name="Larsson T."/>
            <person name="Lv J."/>
            <person name="Arendt D."/>
            <person name="Savage R."/>
            <person name="Osoegawa K."/>
            <person name="de Jong P."/>
            <person name="Grimwood J."/>
            <person name="Chapman J.A."/>
            <person name="Shapiro H."/>
            <person name="Aerts A."/>
            <person name="Otillar R.P."/>
            <person name="Terry A.Y."/>
            <person name="Boore J.L."/>
            <person name="Grigoriev I.V."/>
            <person name="Lindberg D.R."/>
            <person name="Seaver E.C."/>
            <person name="Weisblat D.A."/>
            <person name="Putnam N.H."/>
            <person name="Rokhsar D.S."/>
        </authorList>
    </citation>
    <scope>NUCLEOTIDE SEQUENCE [LARGE SCALE GENOMIC DNA]</scope>
</reference>
<keyword evidence="5" id="KW-0808">Transferase</keyword>
<proteinExistence type="inferred from homology"/>
<evidence type="ECO:0000259" key="16">
    <source>
        <dbReference type="PROSITE" id="PS50011"/>
    </source>
</evidence>
<dbReference type="PANTHER" id="PTHR24346:SF102">
    <property type="entry name" value="TESTIS-SPECIFIC SERINE_THREONINE-PROTEIN KINASE 1"/>
    <property type="match status" value="1"/>
</dbReference>
<dbReference type="AlphaFoldDB" id="V4A461"/>
<evidence type="ECO:0000256" key="13">
    <source>
        <dbReference type="ARBA" id="ARBA00022871"/>
    </source>
</evidence>
<dbReference type="PIRSF" id="PIRSF000654">
    <property type="entry name" value="Integrin-linked_kinase"/>
    <property type="match status" value="1"/>
</dbReference>
<dbReference type="SMART" id="SM00220">
    <property type="entry name" value="S_TKc"/>
    <property type="match status" value="1"/>
</dbReference>
<dbReference type="Proteomes" id="UP000030746">
    <property type="component" value="Unassembled WGS sequence"/>
</dbReference>
<dbReference type="HOGENOM" id="CLU_000288_63_0_1"/>
<feature type="non-terminal residue" evidence="17">
    <location>
        <position position="266"/>
    </location>
</feature>
<keyword evidence="7 14" id="KW-0547">Nucleotide-binding</keyword>
<evidence type="ECO:0000256" key="9">
    <source>
        <dbReference type="ARBA" id="ARBA00022782"/>
    </source>
</evidence>
<evidence type="ECO:0000256" key="14">
    <source>
        <dbReference type="PROSITE-ProRule" id="PRU10141"/>
    </source>
</evidence>
<keyword evidence="4" id="KW-0597">Phosphoprotein</keyword>
<accession>V4A461</accession>
<dbReference type="RefSeq" id="XP_009059483.1">
    <property type="nucleotide sequence ID" value="XM_009061235.1"/>
</dbReference>
<dbReference type="CTD" id="20252154"/>
<keyword evidence="6" id="KW-0479">Metal-binding</keyword>
<dbReference type="GO" id="GO:0005737">
    <property type="term" value="C:cytoplasm"/>
    <property type="evidence" value="ECO:0007669"/>
    <property type="project" value="TreeGrafter"/>
</dbReference>
<keyword evidence="13" id="KW-0744">Spermatogenesis</keyword>
<evidence type="ECO:0000256" key="5">
    <source>
        <dbReference type="ARBA" id="ARBA00022679"/>
    </source>
</evidence>
<keyword evidence="3 15" id="KW-0723">Serine/threonine-protein kinase</keyword>
<sequence length="266" mass="30878">YQILESQGFVVGKTLGQGSYATVKAAYDINRKHKVAIKIISKKKAPDDYLTKFLPREIEIVRTLQHPSLVSFFQVIETTSRFFLVMECCERGDLLDAIRNMKQIPEDQAGLWFRSLHDGILYMHNRGIVHRDLKCENLLVDNSNKLRVTDFGFARRNLRGKMGEIIYSETYCGSYAYAPPEILKGIPYNPFLAEIWSMGVVLYTMVYGRLPFDDTDHKKLLKQTQSRIIFPAKPEVSEECRILMLKMMIKGQERVPIHNLVYDNWF</sequence>
<dbReference type="OMA" id="EWIQHYG"/>
<dbReference type="Pfam" id="PF00069">
    <property type="entry name" value="Pkinase"/>
    <property type="match status" value="1"/>
</dbReference>
<evidence type="ECO:0000313" key="18">
    <source>
        <dbReference type="Proteomes" id="UP000030746"/>
    </source>
</evidence>
<dbReference type="GO" id="GO:0050321">
    <property type="term" value="F:tau-protein kinase activity"/>
    <property type="evidence" value="ECO:0007669"/>
    <property type="project" value="TreeGrafter"/>
</dbReference>
<evidence type="ECO:0000256" key="2">
    <source>
        <dbReference type="ARBA" id="ARBA00022473"/>
    </source>
</evidence>
<evidence type="ECO:0000256" key="7">
    <source>
        <dbReference type="ARBA" id="ARBA00022741"/>
    </source>
</evidence>
<keyword evidence="18" id="KW-1185">Reference proteome</keyword>
<keyword evidence="9" id="KW-0221">Differentiation</keyword>
<dbReference type="GO" id="GO:0035556">
    <property type="term" value="P:intracellular signal transduction"/>
    <property type="evidence" value="ECO:0007669"/>
    <property type="project" value="TreeGrafter"/>
</dbReference>
<dbReference type="PROSITE" id="PS00108">
    <property type="entry name" value="PROTEIN_KINASE_ST"/>
    <property type="match status" value="1"/>
</dbReference>
<comment type="similarity">
    <text evidence="15">Belongs to the protein kinase superfamily.</text>
</comment>
<feature type="domain" description="Protein kinase" evidence="16">
    <location>
        <begin position="9"/>
        <end position="266"/>
    </location>
</feature>
<evidence type="ECO:0000256" key="8">
    <source>
        <dbReference type="ARBA" id="ARBA00022777"/>
    </source>
</evidence>
<feature type="binding site" evidence="14">
    <location>
        <position position="38"/>
    </location>
    <ligand>
        <name>ATP</name>
        <dbReference type="ChEBI" id="CHEBI:30616"/>
    </ligand>
</feature>
<dbReference type="GO" id="GO:0000287">
    <property type="term" value="F:magnesium ion binding"/>
    <property type="evidence" value="ECO:0007669"/>
    <property type="project" value="UniProtKB-ARBA"/>
</dbReference>
<dbReference type="PROSITE" id="PS50011">
    <property type="entry name" value="PROTEIN_KINASE_DOM"/>
    <property type="match status" value="1"/>
</dbReference>
<dbReference type="SUPFAM" id="SSF56112">
    <property type="entry name" value="Protein kinase-like (PK-like)"/>
    <property type="match status" value="1"/>
</dbReference>
<evidence type="ECO:0000256" key="6">
    <source>
        <dbReference type="ARBA" id="ARBA00022723"/>
    </source>
</evidence>
<dbReference type="FunFam" id="3.30.200.20:FF:000042">
    <property type="entry name" value="Aurora kinase A"/>
    <property type="match status" value="1"/>
</dbReference>
<dbReference type="STRING" id="225164.V4A461"/>
<dbReference type="EMBL" id="KB202544">
    <property type="protein sequence ID" value="ESO89780.1"/>
    <property type="molecule type" value="Genomic_DNA"/>
</dbReference>
<evidence type="ECO:0000256" key="4">
    <source>
        <dbReference type="ARBA" id="ARBA00022553"/>
    </source>
</evidence>
<keyword evidence="12" id="KW-0832">Ubl conjugation</keyword>
<dbReference type="InterPro" id="IPR017441">
    <property type="entry name" value="Protein_kinase_ATP_BS"/>
</dbReference>
<dbReference type="Gene3D" id="1.10.510.10">
    <property type="entry name" value="Transferase(Phosphotransferase) domain 1"/>
    <property type="match status" value="1"/>
</dbReference>
<dbReference type="GO" id="GO:0005524">
    <property type="term" value="F:ATP binding"/>
    <property type="evidence" value="ECO:0007669"/>
    <property type="project" value="UniProtKB-UniRule"/>
</dbReference>
<name>V4A461_LOTGI</name>
<dbReference type="PROSITE" id="PS00107">
    <property type="entry name" value="PROTEIN_KINASE_ATP"/>
    <property type="match status" value="1"/>
</dbReference>
<comment type="cofactor">
    <cofactor evidence="1">
        <name>Mg(2+)</name>
        <dbReference type="ChEBI" id="CHEBI:18420"/>
    </cofactor>
</comment>
<dbReference type="GO" id="GO:0000226">
    <property type="term" value="P:microtubule cytoskeleton organization"/>
    <property type="evidence" value="ECO:0007669"/>
    <property type="project" value="TreeGrafter"/>
</dbReference>
<dbReference type="InterPro" id="IPR008271">
    <property type="entry name" value="Ser/Thr_kinase_AS"/>
</dbReference>
<dbReference type="FunFam" id="1.10.510.10:FF:000658">
    <property type="entry name" value="Protein CBG12184"/>
    <property type="match status" value="1"/>
</dbReference>
<evidence type="ECO:0000256" key="1">
    <source>
        <dbReference type="ARBA" id="ARBA00001946"/>
    </source>
</evidence>
<dbReference type="GO" id="GO:0030154">
    <property type="term" value="P:cell differentiation"/>
    <property type="evidence" value="ECO:0007669"/>
    <property type="project" value="UniProtKB-KW"/>
</dbReference>
<dbReference type="GeneID" id="20252154"/>
<dbReference type="InterPro" id="IPR011009">
    <property type="entry name" value="Kinase-like_dom_sf"/>
</dbReference>
<keyword evidence="11" id="KW-0460">Magnesium</keyword>
<feature type="non-terminal residue" evidence="17">
    <location>
        <position position="1"/>
    </location>
</feature>
<dbReference type="KEGG" id="lgi:LOTGIDRAFT_74837"/>
<dbReference type="OrthoDB" id="504170at2759"/>
<gene>
    <name evidence="17" type="ORF">LOTGIDRAFT_74837</name>
</gene>
<evidence type="ECO:0000256" key="15">
    <source>
        <dbReference type="RuleBase" id="RU000304"/>
    </source>
</evidence>
<keyword evidence="10 14" id="KW-0067">ATP-binding</keyword>
<dbReference type="InterPro" id="IPR000719">
    <property type="entry name" value="Prot_kinase_dom"/>
</dbReference>
<evidence type="ECO:0000256" key="12">
    <source>
        <dbReference type="ARBA" id="ARBA00022843"/>
    </source>
</evidence>
<protein>
    <recommendedName>
        <fullName evidence="16">Protein kinase domain-containing protein</fullName>
    </recommendedName>
</protein>
<dbReference type="GO" id="GO:0007283">
    <property type="term" value="P:spermatogenesis"/>
    <property type="evidence" value="ECO:0007669"/>
    <property type="project" value="UniProtKB-KW"/>
</dbReference>
<keyword evidence="8" id="KW-0418">Kinase</keyword>
<keyword evidence="2" id="KW-0217">Developmental protein</keyword>
<evidence type="ECO:0000313" key="17">
    <source>
        <dbReference type="EMBL" id="ESO89780.1"/>
    </source>
</evidence>
<evidence type="ECO:0000256" key="10">
    <source>
        <dbReference type="ARBA" id="ARBA00022840"/>
    </source>
</evidence>
<organism evidence="17 18">
    <name type="scientific">Lottia gigantea</name>
    <name type="common">Giant owl limpet</name>
    <dbReference type="NCBI Taxonomy" id="225164"/>
    <lineage>
        <taxon>Eukaryota</taxon>
        <taxon>Metazoa</taxon>
        <taxon>Spiralia</taxon>
        <taxon>Lophotrochozoa</taxon>
        <taxon>Mollusca</taxon>
        <taxon>Gastropoda</taxon>
        <taxon>Patellogastropoda</taxon>
        <taxon>Lottioidea</taxon>
        <taxon>Lottiidae</taxon>
        <taxon>Lottia</taxon>
    </lineage>
</organism>
<dbReference type="PANTHER" id="PTHR24346">
    <property type="entry name" value="MAP/MICROTUBULE AFFINITY-REGULATING KINASE"/>
    <property type="match status" value="1"/>
</dbReference>